<reference evidence="10 11" key="1">
    <citation type="submission" date="2019-05" db="EMBL/GenBank/DDBJ databases">
        <title>We sequenced the genome of Paenibacillus hemerocallicola KCTC 33185 for further insight into its adaptation and study the phylogeny of Paenibacillus.</title>
        <authorList>
            <person name="Narsing Rao M.P."/>
        </authorList>
    </citation>
    <scope>NUCLEOTIDE SEQUENCE [LARGE SCALE GENOMIC DNA]</scope>
    <source>
        <strain evidence="10 11">KCTC 33185</strain>
    </source>
</reference>
<dbReference type="Pfam" id="PF00127">
    <property type="entry name" value="Copper-bind"/>
    <property type="match status" value="1"/>
</dbReference>
<dbReference type="EMBL" id="VDCQ01000032">
    <property type="protein sequence ID" value="TNJ64207.1"/>
    <property type="molecule type" value="Genomic_DNA"/>
</dbReference>
<dbReference type="InterPro" id="IPR008972">
    <property type="entry name" value="Cupredoxin"/>
</dbReference>
<dbReference type="GO" id="GO:0009055">
    <property type="term" value="F:electron transfer activity"/>
    <property type="evidence" value="ECO:0007669"/>
    <property type="project" value="InterPro"/>
</dbReference>
<dbReference type="SUPFAM" id="SSF49503">
    <property type="entry name" value="Cupredoxins"/>
    <property type="match status" value="1"/>
</dbReference>
<dbReference type="GO" id="GO:0042597">
    <property type="term" value="C:periplasmic space"/>
    <property type="evidence" value="ECO:0007669"/>
    <property type="project" value="UniProtKB-SubCell"/>
</dbReference>
<evidence type="ECO:0000256" key="3">
    <source>
        <dbReference type="ARBA" id="ARBA00022723"/>
    </source>
</evidence>
<evidence type="ECO:0000256" key="5">
    <source>
        <dbReference type="ARBA" id="ARBA00022982"/>
    </source>
</evidence>
<evidence type="ECO:0000256" key="1">
    <source>
        <dbReference type="ARBA" id="ARBA00004418"/>
    </source>
</evidence>
<feature type="binding site" evidence="7">
    <location>
        <position position="539"/>
    </location>
    <ligand>
        <name>Cu cation</name>
        <dbReference type="ChEBI" id="CHEBI:23378"/>
    </ligand>
</feature>
<keyword evidence="4" id="KW-0574">Periplasm</keyword>
<comment type="subcellular location">
    <subcellularLocation>
        <location evidence="1">Periplasm</location>
    </subcellularLocation>
</comment>
<organism evidence="10 11">
    <name type="scientific">Paenibacillus hemerocallicola</name>
    <dbReference type="NCBI Taxonomy" id="1172614"/>
    <lineage>
        <taxon>Bacteria</taxon>
        <taxon>Bacillati</taxon>
        <taxon>Bacillota</taxon>
        <taxon>Bacilli</taxon>
        <taxon>Bacillales</taxon>
        <taxon>Paenibacillaceae</taxon>
        <taxon>Paenibacillus</taxon>
    </lineage>
</organism>
<keyword evidence="6 7" id="KW-0186">Copper</keyword>
<dbReference type="GO" id="GO:0005507">
    <property type="term" value="F:copper ion binding"/>
    <property type="evidence" value="ECO:0007669"/>
    <property type="project" value="InterPro"/>
</dbReference>
<keyword evidence="11" id="KW-1185">Reference proteome</keyword>
<dbReference type="InterPro" id="IPR028871">
    <property type="entry name" value="BlueCu_1_BS"/>
</dbReference>
<feature type="binding site" evidence="7">
    <location>
        <position position="500"/>
    </location>
    <ligand>
        <name>Cu cation</name>
        <dbReference type="ChEBI" id="CHEBI:23378"/>
    </ligand>
</feature>
<dbReference type="GO" id="GO:0043448">
    <property type="term" value="P:alkane catabolic process"/>
    <property type="evidence" value="ECO:0007669"/>
    <property type="project" value="TreeGrafter"/>
</dbReference>
<comment type="caution">
    <text evidence="10">The sequence shown here is derived from an EMBL/GenBank/DDBJ whole genome shotgun (WGS) entry which is preliminary data.</text>
</comment>
<comment type="cofactor">
    <cofactor evidence="7">
        <name>Cu cation</name>
        <dbReference type="ChEBI" id="CHEBI:23378"/>
    </cofactor>
    <text evidence="7">Binds 1 copper ion per subunit.</text>
</comment>
<keyword evidence="3 7" id="KW-0479">Metal-binding</keyword>
<feature type="chain" id="PRO_5022751402" description="Blue (type 1) copper domain-containing protein" evidence="8">
    <location>
        <begin position="43"/>
        <end position="553"/>
    </location>
</feature>
<dbReference type="PROSITE" id="PS00196">
    <property type="entry name" value="COPPER_BLUE"/>
    <property type="match status" value="1"/>
</dbReference>
<sequence>MYMQRRSFEKRGGFAGMKKRSKLIATLLTGWMVASSALPVFAADGAAAANVKTDAQVAAELGVLQGDGSGITAAYLAKTTTRMQAAILYLRLKGLEQTALAYKGTDNFADASLVGDGNKAILSYLKANPALGWTGTGDGKFDPLSGVTAQQYYKVLLEAIGYKQDADFTYADVLTYAKTKGLSQIADAGALRNGHIATATVEGVKATLKVGGKTLAESLADAKVIAADKVPLAKYARINVVNDATLGSYLVDESGKTLYYFAKDSKDTSTCKDQCAANWPIYYAESIQVSGEMNAADFKTIVREDGKKQTTYKGMPLYYYVKDEKAGDVKGQAVNNVWFVVGFSSVAAASQEGLGKFLTDSTGRTLYWFTKDVKDKSACTGTCETNWPIFYSGHVSSPADLSAADFGTIVRDDGTKQTTYNGMPLYYFIKDENAGDVKGQGVNNVWYVIDLSEAKQAEQPAAAAGKAYAMDIIKFAFAQPEITIEAGSTITFTNKDNAFHNVVSDLEADGKALFETPMLDKDESFTLTFDTPGEYTYYCLPHKEHMKGKIIVK</sequence>
<dbReference type="InterPro" id="IPR002386">
    <property type="entry name" value="Amicyanin/Pseudoazurin"/>
</dbReference>
<dbReference type="PRINTS" id="PR00155">
    <property type="entry name" value="AMICYANIN"/>
</dbReference>
<feature type="binding site" evidence="7">
    <location>
        <position position="542"/>
    </location>
    <ligand>
        <name>Cu cation</name>
        <dbReference type="ChEBI" id="CHEBI:23378"/>
    </ligand>
</feature>
<evidence type="ECO:0000313" key="10">
    <source>
        <dbReference type="EMBL" id="TNJ64207.1"/>
    </source>
</evidence>
<dbReference type="InterPro" id="IPR005297">
    <property type="entry name" value="Lipoprotein_repeat"/>
</dbReference>
<keyword evidence="8" id="KW-0732">Signal</keyword>
<dbReference type="PANTHER" id="PTHR39335:SF1">
    <property type="entry name" value="BLL4220 PROTEIN"/>
    <property type="match status" value="1"/>
</dbReference>
<dbReference type="OrthoDB" id="9800666at2"/>
<gene>
    <name evidence="10" type="ORF">FE784_21560</name>
</gene>
<feature type="signal peptide" evidence="8">
    <location>
        <begin position="1"/>
        <end position="42"/>
    </location>
</feature>
<protein>
    <recommendedName>
        <fullName evidence="9">Blue (type 1) copper domain-containing protein</fullName>
    </recommendedName>
</protein>
<keyword evidence="5" id="KW-0249">Electron transport</keyword>
<dbReference type="InterPro" id="IPR000923">
    <property type="entry name" value="BlueCu_1"/>
</dbReference>
<evidence type="ECO:0000256" key="6">
    <source>
        <dbReference type="ARBA" id="ARBA00023008"/>
    </source>
</evidence>
<name>A0A5C4T761_9BACL</name>
<feature type="domain" description="Blue (type 1) copper" evidence="9">
    <location>
        <begin position="471"/>
        <end position="553"/>
    </location>
</feature>
<evidence type="ECO:0000256" key="8">
    <source>
        <dbReference type="SAM" id="SignalP"/>
    </source>
</evidence>
<dbReference type="PANTHER" id="PTHR39335">
    <property type="entry name" value="BLL4220 PROTEIN"/>
    <property type="match status" value="1"/>
</dbReference>
<proteinExistence type="predicted"/>
<evidence type="ECO:0000256" key="2">
    <source>
        <dbReference type="ARBA" id="ARBA00022448"/>
    </source>
</evidence>
<feature type="binding site" evidence="7">
    <location>
        <position position="546"/>
    </location>
    <ligand>
        <name>Cu cation</name>
        <dbReference type="ChEBI" id="CHEBI:23378"/>
    </ligand>
</feature>
<evidence type="ECO:0000313" key="11">
    <source>
        <dbReference type="Proteomes" id="UP000307943"/>
    </source>
</evidence>
<dbReference type="AlphaFoldDB" id="A0A5C4T761"/>
<dbReference type="Pfam" id="PF03640">
    <property type="entry name" value="Lipoprotein_15"/>
    <property type="match status" value="4"/>
</dbReference>
<keyword evidence="2" id="KW-0813">Transport</keyword>
<dbReference type="Proteomes" id="UP000307943">
    <property type="component" value="Unassembled WGS sequence"/>
</dbReference>
<evidence type="ECO:0000256" key="7">
    <source>
        <dbReference type="PIRSR" id="PIRSR602386-1"/>
    </source>
</evidence>
<accession>A0A5C4T761</accession>
<evidence type="ECO:0000259" key="9">
    <source>
        <dbReference type="Pfam" id="PF00127"/>
    </source>
</evidence>
<evidence type="ECO:0000256" key="4">
    <source>
        <dbReference type="ARBA" id="ARBA00022764"/>
    </source>
</evidence>
<dbReference type="Gene3D" id="2.60.40.420">
    <property type="entry name" value="Cupredoxins - blue copper proteins"/>
    <property type="match status" value="1"/>
</dbReference>